<feature type="compositionally biased region" description="Low complexity" evidence="1">
    <location>
        <begin position="175"/>
        <end position="189"/>
    </location>
</feature>
<sequence length="519" mass="55524">MSYRPPLLHELVSFLYSTALTLSSLCSSDSITNLTFASTSYALMKPALCPSSSTSMPTATVINTLSGQHSNGTPAAMASSVEFHPQCHVHLWYPRLDNEAPIFVPLQEPLQKDPVQIPQAISPANVGVAAACAVRTRSRRLADGLRAQPRPACACLRAQLPAHEEVGGRPACARSTSTSSSTSAPATSSSVLTTAAALPALLLQAEAQQLHPEALRVLTAALNPPWGLGRTEEAGGGGEVRGGWGRTEEAGGGGEARHAWEARRAGSWDWEEGGLGNSVPQNRYREPNRTSRNRCLDISNPMAISLSCSTNREPLLPKQRNTTLRSPTSGTHLSNQISPPSDSWSLALELVLRPVAASANSPLAIVLSLPPAPASDLPPTTKFPILAKVFPCDASSTPPRRAPPTPMTRWRSSRSCRTSRLTPAAASSLSSVGQIASAPIPIHQPLQHDPVGERARRHDPVLEYLNLSRPLPASVAAPPFLLLLNYLYPFLDGVHHGSFLLVQFPFFTTLLRDQTTQQS</sequence>
<evidence type="ECO:0000313" key="3">
    <source>
        <dbReference type="EMBL" id="KAF8754404.1"/>
    </source>
</evidence>
<reference evidence="3" key="1">
    <citation type="submission" date="2020-07" db="EMBL/GenBank/DDBJ databases">
        <title>Genome sequence and genetic diversity analysis of an under-domesticated orphan crop, white fonio (Digitaria exilis).</title>
        <authorList>
            <person name="Bennetzen J.L."/>
            <person name="Chen S."/>
            <person name="Ma X."/>
            <person name="Wang X."/>
            <person name="Yssel A.E.J."/>
            <person name="Chaluvadi S.R."/>
            <person name="Johnson M."/>
            <person name="Gangashetty P."/>
            <person name="Hamidou F."/>
            <person name="Sanogo M.D."/>
            <person name="Zwaenepoel A."/>
            <person name="Wallace J."/>
            <person name="Van De Peer Y."/>
            <person name="Van Deynze A."/>
        </authorList>
    </citation>
    <scope>NUCLEOTIDE SEQUENCE</scope>
    <source>
        <tissue evidence="3">Leaves</tissue>
    </source>
</reference>
<dbReference type="AlphaFoldDB" id="A0A835FG69"/>
<feature type="region of interest" description="Disordered" evidence="1">
    <location>
        <begin position="395"/>
        <end position="416"/>
    </location>
</feature>
<feature type="signal peptide" evidence="2">
    <location>
        <begin position="1"/>
        <end position="23"/>
    </location>
</feature>
<organism evidence="3 4">
    <name type="scientific">Digitaria exilis</name>
    <dbReference type="NCBI Taxonomy" id="1010633"/>
    <lineage>
        <taxon>Eukaryota</taxon>
        <taxon>Viridiplantae</taxon>
        <taxon>Streptophyta</taxon>
        <taxon>Embryophyta</taxon>
        <taxon>Tracheophyta</taxon>
        <taxon>Spermatophyta</taxon>
        <taxon>Magnoliopsida</taxon>
        <taxon>Liliopsida</taxon>
        <taxon>Poales</taxon>
        <taxon>Poaceae</taxon>
        <taxon>PACMAD clade</taxon>
        <taxon>Panicoideae</taxon>
        <taxon>Panicodae</taxon>
        <taxon>Paniceae</taxon>
        <taxon>Anthephorinae</taxon>
        <taxon>Digitaria</taxon>
    </lineage>
</organism>
<protein>
    <submittedName>
        <fullName evidence="3">Uncharacterized protein</fullName>
    </submittedName>
</protein>
<feature type="compositionally biased region" description="Basic and acidic residues" evidence="1">
    <location>
        <begin position="255"/>
        <end position="266"/>
    </location>
</feature>
<dbReference type="Proteomes" id="UP000636709">
    <property type="component" value="Unassembled WGS sequence"/>
</dbReference>
<feature type="region of interest" description="Disordered" evidence="1">
    <location>
        <begin position="320"/>
        <end position="339"/>
    </location>
</feature>
<keyword evidence="2" id="KW-0732">Signal</keyword>
<feature type="compositionally biased region" description="Gly residues" evidence="1">
    <location>
        <begin position="234"/>
        <end position="254"/>
    </location>
</feature>
<proteinExistence type="predicted"/>
<name>A0A835FG69_9POAL</name>
<gene>
    <name evidence="3" type="ORF">HU200_011509</name>
</gene>
<comment type="caution">
    <text evidence="3">The sequence shown here is derived from an EMBL/GenBank/DDBJ whole genome shotgun (WGS) entry which is preliminary data.</text>
</comment>
<dbReference type="EMBL" id="JACEFO010000869">
    <property type="protein sequence ID" value="KAF8754404.1"/>
    <property type="molecule type" value="Genomic_DNA"/>
</dbReference>
<evidence type="ECO:0000256" key="1">
    <source>
        <dbReference type="SAM" id="MobiDB-lite"/>
    </source>
</evidence>
<keyword evidence="4" id="KW-1185">Reference proteome</keyword>
<evidence type="ECO:0000313" key="4">
    <source>
        <dbReference type="Proteomes" id="UP000636709"/>
    </source>
</evidence>
<feature type="region of interest" description="Disordered" evidence="1">
    <location>
        <begin position="225"/>
        <end position="292"/>
    </location>
</feature>
<evidence type="ECO:0000256" key="2">
    <source>
        <dbReference type="SAM" id="SignalP"/>
    </source>
</evidence>
<feature type="chain" id="PRO_5032281703" evidence="2">
    <location>
        <begin position="24"/>
        <end position="519"/>
    </location>
</feature>
<accession>A0A835FG69</accession>
<feature type="region of interest" description="Disordered" evidence="1">
    <location>
        <begin position="166"/>
        <end position="189"/>
    </location>
</feature>